<proteinExistence type="predicted"/>
<evidence type="ECO:0008006" key="3">
    <source>
        <dbReference type="Google" id="ProtNLM"/>
    </source>
</evidence>
<dbReference type="RefSeq" id="WP_062835602.1">
    <property type="nucleotide sequence ID" value="NZ_BCNV01000001.1"/>
</dbReference>
<reference evidence="1 2" key="1">
    <citation type="journal article" date="2016" name="Genome Announc.">
        <title>Draft Genome Sequence of Paenibacillus amylolyticus Heshi-A3, Isolated from Fermented Rice Bran in a Japanese Fermented Seafood Dish.</title>
        <authorList>
            <person name="Akuzawa S."/>
            <person name="Nagaoka J."/>
            <person name="Kanekatsu M."/>
            <person name="Kubota E."/>
            <person name="Ohtake R."/>
            <person name="Suzuki T."/>
            <person name="Kanesaki Y."/>
        </authorList>
    </citation>
    <scope>NUCLEOTIDE SEQUENCE [LARGE SCALE GENOMIC DNA]</scope>
    <source>
        <strain evidence="1 2">Heshi-A3</strain>
    </source>
</reference>
<protein>
    <recommendedName>
        <fullName evidence="3">Iron-dependent peroxidase</fullName>
    </recommendedName>
</protein>
<gene>
    <name evidence="1" type="ORF">PAHA3_3307</name>
</gene>
<evidence type="ECO:0000313" key="1">
    <source>
        <dbReference type="EMBL" id="GAS83229.1"/>
    </source>
</evidence>
<dbReference type="EMBL" id="BCNV01000001">
    <property type="protein sequence ID" value="GAS83229.1"/>
    <property type="molecule type" value="Genomic_DNA"/>
</dbReference>
<evidence type="ECO:0000313" key="2">
    <source>
        <dbReference type="Proteomes" id="UP000069697"/>
    </source>
</evidence>
<dbReference type="AlphaFoldDB" id="A0A100VNR4"/>
<sequence>MNYIWDLIIRAKRNGTDLRDVTFVPARVYSPYMELSQTNLNASGVEGTVEVNPYYRFFDIFRDLFNINNEEQLELREALFDLVIHFLADMDLMQGMNKREYYIRFILKDMHSGVYGDRVRRRLELFGQEEQEVIACNMLRLYDTGEAVHLLRDTLVRMFPRSTLYANCEEKDELLLYIGQVERTEAKEKLELILELFLPVRFDTEIYWGHHFGILDVDYTMIQDGIALY</sequence>
<reference evidence="2" key="2">
    <citation type="submission" date="2016-01" db="EMBL/GenBank/DDBJ databases">
        <title>Draft Genome Sequence of Paenibacillus amylolyticus Heshi-A3 that Was Isolated from Fermented Rice Bran with Aging Salted Mackerel, Which Was Named Heshiko as Traditional Fermented Seafood in Japan.</title>
        <authorList>
            <person name="Akuzawa S."/>
            <person name="Nakagawa J."/>
            <person name="Kanekatsu T."/>
            <person name="Kubota E."/>
            <person name="Ohtake R."/>
            <person name="Suzuki T."/>
            <person name="Kanesaki Y."/>
        </authorList>
    </citation>
    <scope>NUCLEOTIDE SEQUENCE [LARGE SCALE GENOMIC DNA]</scope>
    <source>
        <strain evidence="2">Heshi-A3</strain>
    </source>
</reference>
<organism evidence="1 2">
    <name type="scientific">Paenibacillus amylolyticus</name>
    <dbReference type="NCBI Taxonomy" id="1451"/>
    <lineage>
        <taxon>Bacteria</taxon>
        <taxon>Bacillati</taxon>
        <taxon>Bacillota</taxon>
        <taxon>Bacilli</taxon>
        <taxon>Bacillales</taxon>
        <taxon>Paenibacillaceae</taxon>
        <taxon>Paenibacillus</taxon>
    </lineage>
</organism>
<name>A0A100VNR4_PAEAM</name>
<comment type="caution">
    <text evidence="1">The sequence shown here is derived from an EMBL/GenBank/DDBJ whole genome shotgun (WGS) entry which is preliminary data.</text>
</comment>
<dbReference type="Proteomes" id="UP000069697">
    <property type="component" value="Unassembled WGS sequence"/>
</dbReference>
<accession>A0A100VNR4</accession>